<feature type="domain" description="YdhG-like" evidence="1">
    <location>
        <begin position="2"/>
        <end position="80"/>
    </location>
</feature>
<dbReference type="RefSeq" id="WP_217350823.1">
    <property type="nucleotide sequence ID" value="NZ_JBHSUS010000001.1"/>
</dbReference>
<name>A0ABW1XN86_9ALTE</name>
<sequence length="88" mass="10196">MVGFDSYHYRYASGREGDFFITGFAPRATNISIYIMSGFEPHQELLARLGKYKLGKSCLYIKSLAEVDREILRTLVEESVNIKRARYH</sequence>
<organism evidence="2 3">
    <name type="scientific">Pseudobowmanella zhangzhouensis</name>
    <dbReference type="NCBI Taxonomy" id="1537679"/>
    <lineage>
        <taxon>Bacteria</taxon>
        <taxon>Pseudomonadati</taxon>
        <taxon>Pseudomonadota</taxon>
        <taxon>Gammaproteobacteria</taxon>
        <taxon>Alteromonadales</taxon>
        <taxon>Alteromonadaceae</taxon>
    </lineage>
</organism>
<accession>A0ABW1XN86</accession>
<dbReference type="EMBL" id="JBHSUS010000001">
    <property type="protein sequence ID" value="MFC6440612.1"/>
    <property type="molecule type" value="Genomic_DNA"/>
</dbReference>
<evidence type="ECO:0000259" key="1">
    <source>
        <dbReference type="Pfam" id="PF08818"/>
    </source>
</evidence>
<keyword evidence="3" id="KW-1185">Reference proteome</keyword>
<protein>
    <submittedName>
        <fullName evidence="2">DUF1801 domain-containing protein</fullName>
    </submittedName>
</protein>
<dbReference type="Pfam" id="PF08818">
    <property type="entry name" value="DUF1801"/>
    <property type="match status" value="1"/>
</dbReference>
<reference evidence="3" key="1">
    <citation type="journal article" date="2019" name="Int. J. Syst. Evol. Microbiol.">
        <title>The Global Catalogue of Microorganisms (GCM) 10K type strain sequencing project: providing services to taxonomists for standard genome sequencing and annotation.</title>
        <authorList>
            <consortium name="The Broad Institute Genomics Platform"/>
            <consortium name="The Broad Institute Genome Sequencing Center for Infectious Disease"/>
            <person name="Wu L."/>
            <person name="Ma J."/>
        </authorList>
    </citation>
    <scope>NUCLEOTIDE SEQUENCE [LARGE SCALE GENOMIC DNA]</scope>
    <source>
        <strain evidence="3">CGMCC 1.16031</strain>
    </source>
</reference>
<proteinExistence type="predicted"/>
<evidence type="ECO:0000313" key="2">
    <source>
        <dbReference type="EMBL" id="MFC6440612.1"/>
    </source>
</evidence>
<dbReference type="InterPro" id="IPR014922">
    <property type="entry name" value="YdhG-like"/>
</dbReference>
<gene>
    <name evidence="2" type="ORF">ACFP85_10685</name>
</gene>
<evidence type="ECO:0000313" key="3">
    <source>
        <dbReference type="Proteomes" id="UP001596364"/>
    </source>
</evidence>
<comment type="caution">
    <text evidence="2">The sequence shown here is derived from an EMBL/GenBank/DDBJ whole genome shotgun (WGS) entry which is preliminary data.</text>
</comment>
<dbReference type="Proteomes" id="UP001596364">
    <property type="component" value="Unassembled WGS sequence"/>
</dbReference>